<dbReference type="RefSeq" id="WP_070236632.1">
    <property type="nucleotide sequence ID" value="NZ_CP017478.1"/>
</dbReference>
<dbReference type="Proteomes" id="UP000176050">
    <property type="component" value="Chromosome"/>
</dbReference>
<reference evidence="1 2" key="1">
    <citation type="submission" date="2016-10" db="EMBL/GenBank/DDBJ databases">
        <title>Lutibacter sp. LPB0138, isolated from marine gastropod.</title>
        <authorList>
            <person name="Kim E."/>
            <person name="Yi H."/>
        </authorList>
    </citation>
    <scope>NUCLEOTIDE SEQUENCE [LARGE SCALE GENOMIC DNA]</scope>
    <source>
        <strain evidence="1 2">LPB0138</strain>
    </source>
</reference>
<name>A0A1D8P7E6_9FLAO</name>
<organism evidence="1 2">
    <name type="scientific">Urechidicola croceus</name>
    <dbReference type="NCBI Taxonomy" id="1850246"/>
    <lineage>
        <taxon>Bacteria</taxon>
        <taxon>Pseudomonadati</taxon>
        <taxon>Bacteroidota</taxon>
        <taxon>Flavobacteriia</taxon>
        <taxon>Flavobacteriales</taxon>
        <taxon>Flavobacteriaceae</taxon>
        <taxon>Urechidicola</taxon>
    </lineage>
</organism>
<dbReference type="KEGG" id="lul:LPB138_07290"/>
<proteinExistence type="predicted"/>
<gene>
    <name evidence="1" type="ORF">LPB138_07290</name>
</gene>
<accession>A0A1D8P7E6</accession>
<dbReference type="STRING" id="1850246.LPB138_07290"/>
<evidence type="ECO:0000313" key="1">
    <source>
        <dbReference type="EMBL" id="AOW20489.1"/>
    </source>
</evidence>
<protein>
    <submittedName>
        <fullName evidence="1">Uncharacterized protein</fullName>
    </submittedName>
</protein>
<keyword evidence="2" id="KW-1185">Reference proteome</keyword>
<sequence length="199" mass="20960">MKNTYKNMILIVLLFNTYLGFTQETLDANNPSTFVLGGGQQSQSASINLLPIAIIDVEPDPFGGGSGTGVVIGEAGLPVTGGTAADLDNLWINFSHRQENSTPARIFVSTNQPVPAGMTIKVEIQATGPGGGYGPTDTFPPNPRSGQVTIGMTEQIIVYDFGNGYTGDGVSNGYHIVYTIDNPGSVSLPAGFEVQYEIK</sequence>
<evidence type="ECO:0000313" key="2">
    <source>
        <dbReference type="Proteomes" id="UP000176050"/>
    </source>
</evidence>
<dbReference type="EMBL" id="CP017478">
    <property type="protein sequence ID" value="AOW20489.1"/>
    <property type="molecule type" value="Genomic_DNA"/>
</dbReference>
<dbReference type="AlphaFoldDB" id="A0A1D8P7E6"/>